<evidence type="ECO:0000313" key="4">
    <source>
        <dbReference type="Proteomes" id="UP000251035"/>
    </source>
</evidence>
<protein>
    <submittedName>
        <fullName evidence="3">Uncharacterized protein</fullName>
    </submittedName>
</protein>
<evidence type="ECO:0000256" key="1">
    <source>
        <dbReference type="SAM" id="MobiDB-lite"/>
    </source>
</evidence>
<accession>A0AB38NA87</accession>
<reference evidence="3 5" key="2">
    <citation type="submission" date="2018-04" db="EMBL/GenBank/DDBJ databases">
        <title>Whole genome sequence comparison of clinical and drinking water Legionella pneumophila isolates.</title>
        <authorList>
            <person name="Garner E."/>
        </authorList>
    </citation>
    <scope>NUCLEOTIDE SEQUENCE [LARGE SCALE GENOMIC DNA]</scope>
    <source>
        <strain evidence="3 5">WH02</strain>
    </source>
</reference>
<feature type="compositionally biased region" description="Polar residues" evidence="1">
    <location>
        <begin position="333"/>
        <end position="342"/>
    </location>
</feature>
<dbReference type="AlphaFoldDB" id="A0AB38NA87"/>
<feature type="region of interest" description="Disordered" evidence="1">
    <location>
        <begin position="321"/>
        <end position="342"/>
    </location>
</feature>
<organism evidence="3 5">
    <name type="scientific">Legionella taurinensis</name>
    <dbReference type="NCBI Taxonomy" id="70611"/>
    <lineage>
        <taxon>Bacteria</taxon>
        <taxon>Pseudomonadati</taxon>
        <taxon>Pseudomonadota</taxon>
        <taxon>Gammaproteobacteria</taxon>
        <taxon>Legionellales</taxon>
        <taxon>Legionellaceae</taxon>
        <taxon>Legionella</taxon>
    </lineage>
</organism>
<sequence>MANQKEIIIYISVFFEYDFLQIFTQLLLTKGFLAMTYYLYIPIPRKKFPLDQQEAVNKWVELEKQKNKNVILCYQGEKIPPLPAKAKVGVWLHGTPGRLPSSTFKAVDSEIARHYPSISSHLHLTHKKESVLVPQIADDLVKDGLLQQFSADSQHSMRIKLFFFDAGKQAETLASAFRNALSKYEHYHQGDIRIDYYPGQLSELKTKQNGEPAHKFIRSTQSGEEQRAKTIRQTLYNREDAAPKLTMEQVNKVVQQYRDYKSSRLGGLSGRWGLNSFFSSDASLAAIQTLENNRLSDTQRFHQAVQFLKRYPKTHLAKYLHPEVEASQKDNNQRYSTQPALG</sequence>
<dbReference type="EMBL" id="QFGG01000002">
    <property type="protein sequence ID" value="TID45764.1"/>
    <property type="molecule type" value="Genomic_DNA"/>
</dbReference>
<evidence type="ECO:0000313" key="5">
    <source>
        <dbReference type="Proteomes" id="UP000306421"/>
    </source>
</evidence>
<keyword evidence="4" id="KW-1185">Reference proteome</keyword>
<feature type="compositionally biased region" description="Basic and acidic residues" evidence="1">
    <location>
        <begin position="321"/>
        <end position="332"/>
    </location>
</feature>
<comment type="caution">
    <text evidence="3">The sequence shown here is derived from an EMBL/GenBank/DDBJ whole genome shotgun (WGS) entry which is preliminary data.</text>
</comment>
<evidence type="ECO:0000313" key="3">
    <source>
        <dbReference type="EMBL" id="TID45764.1"/>
    </source>
</evidence>
<reference evidence="2 4" key="1">
    <citation type="submission" date="2018-04" db="EMBL/GenBank/DDBJ databases">
        <title>Whole genome sequence comparison of clinical and drinking water Legionella pneumophila isolates associated with the Flint Water Crisis.</title>
        <authorList>
            <person name="Garner E."/>
            <person name="Brown C."/>
            <person name="Schwake O."/>
            <person name="Coil D."/>
            <person name="Jospin G."/>
            <person name="Eisen J."/>
            <person name="Edwards M."/>
            <person name="Pruden A."/>
        </authorList>
    </citation>
    <scope>NUCLEOTIDE SEQUENCE [LARGE SCALE GENOMIC DNA]</scope>
    <source>
        <strain evidence="2 4">Genessee03</strain>
    </source>
</reference>
<gene>
    <name evidence="2" type="ORF">DB745_03045</name>
    <name evidence="3" type="ORF">DIZ81_03040</name>
</gene>
<dbReference type="Proteomes" id="UP000251035">
    <property type="component" value="Unassembled WGS sequence"/>
</dbReference>
<evidence type="ECO:0000313" key="2">
    <source>
        <dbReference type="EMBL" id="PUT49000.1"/>
    </source>
</evidence>
<dbReference type="Proteomes" id="UP000306421">
    <property type="component" value="Unassembled WGS sequence"/>
</dbReference>
<dbReference type="EMBL" id="QCXM01000002">
    <property type="protein sequence ID" value="PUT49000.1"/>
    <property type="molecule type" value="Genomic_DNA"/>
</dbReference>
<proteinExistence type="predicted"/>
<name>A0AB38NA87_9GAMM</name>